<dbReference type="KEGG" id="vg:75687001"/>
<organism evidence="1 2">
    <name type="scientific">uncultured phage cr61_1</name>
    <dbReference type="NCBI Taxonomy" id="2986417"/>
    <lineage>
        <taxon>Viruses</taxon>
        <taxon>Duplodnaviria</taxon>
        <taxon>Heunggongvirae</taxon>
        <taxon>Uroviricota</taxon>
        <taxon>Caudoviricetes</taxon>
        <taxon>Crassvirales</taxon>
        <taxon>Suoliviridae</taxon>
        <taxon>Oafivirinae</taxon>
        <taxon>Bohxovirus</taxon>
        <taxon>Bohxovirus oralis</taxon>
    </lineage>
</organism>
<reference evidence="1 2" key="1">
    <citation type="submission" date="2021-04" db="EMBL/GenBank/DDBJ databases">
        <authorList>
            <person name="Shkoporov A.N."/>
            <person name="Stockdale S.R."/>
            <person name="Guerin E."/>
            <person name="Ross R.P."/>
            <person name="Hill C."/>
        </authorList>
    </citation>
    <scope>NUCLEOTIDE SEQUENCE [LARGE SCALE GENOMIC DNA]</scope>
    <source>
        <strain evidence="2">cr61_1</strain>
    </source>
</reference>
<gene>
    <name evidence="1" type="primary">gp_67509</name>
</gene>
<dbReference type="GeneID" id="75687001"/>
<sequence length="273" mass="31683">MNQTTYIRTQEGTKLFDTTSRVFRRFFGIQSKISFTREEAQVFEGNKSLINKINELISDYKDSTNEAIREYSRIWFATDLRSQRYVQYIELLVYFNNVSLINREKLIYNQILYMKRILKQIKASMSALSRTKQQTIKIIIKMNILKNTKNGFVVVTVIAISDSLTEKFENCSSYKNKSILKECPSFSSFEIDVNPCEEANFNKVVMVTSQEIKPTDLDEVNEFANMQEKAVKAILKRESTSIILNGLNADIEGQLKKLNNINKFLYGSETEEN</sequence>
<dbReference type="RefSeq" id="YP_010509519.1">
    <property type="nucleotide sequence ID" value="NC_067209.1"/>
</dbReference>
<protein>
    <submittedName>
        <fullName evidence="1">Uncharacterized protein</fullName>
    </submittedName>
</protein>
<accession>A0AAE7V384</accession>
<evidence type="ECO:0000313" key="1">
    <source>
        <dbReference type="EMBL" id="QWM90579.1"/>
    </source>
</evidence>
<keyword evidence="2" id="KW-1185">Reference proteome</keyword>
<proteinExistence type="predicted"/>
<dbReference type="EMBL" id="MZ130491">
    <property type="protein sequence ID" value="QWM90579.1"/>
    <property type="molecule type" value="Genomic_DNA"/>
</dbReference>
<name>A0AAE7V384_9CAUD</name>
<dbReference type="Proteomes" id="UP000827408">
    <property type="component" value="Segment"/>
</dbReference>
<evidence type="ECO:0000313" key="2">
    <source>
        <dbReference type="Proteomes" id="UP000827408"/>
    </source>
</evidence>